<dbReference type="AlphaFoldDB" id="D8P885"/>
<dbReference type="HOGENOM" id="CLU_2895653_0_0_0"/>
<dbReference type="Proteomes" id="UP000001660">
    <property type="component" value="Chromosome"/>
</dbReference>
<proteinExistence type="predicted"/>
<feature type="region of interest" description="Disordered" evidence="1">
    <location>
        <begin position="38"/>
        <end position="62"/>
    </location>
</feature>
<organism evidence="2 3">
    <name type="scientific">Nitrospira defluvii</name>
    <dbReference type="NCBI Taxonomy" id="330214"/>
    <lineage>
        <taxon>Bacteria</taxon>
        <taxon>Pseudomonadati</taxon>
        <taxon>Nitrospirota</taxon>
        <taxon>Nitrospiria</taxon>
        <taxon>Nitrospirales</taxon>
        <taxon>Nitrospiraceae</taxon>
        <taxon>Nitrospira</taxon>
    </lineage>
</organism>
<accession>D8P885</accession>
<reference evidence="2 3" key="1">
    <citation type="journal article" date="2010" name="Proc. Natl. Acad. Sci. U.S.A.">
        <title>A Nitrospira metagenome illuminates the physiology and evolution of globally important nitrite-oxidizing bacteria.</title>
        <authorList>
            <person name="Lucker S."/>
            <person name="Wagner M."/>
            <person name="Maixner F."/>
            <person name="Pelletier E."/>
            <person name="Koch H."/>
            <person name="Vacherie B."/>
            <person name="Rattei T."/>
            <person name="Sinninghe Damste J."/>
            <person name="Spieck E."/>
            <person name="Le Paslier D."/>
            <person name="Daims H."/>
        </authorList>
    </citation>
    <scope>NUCLEOTIDE SEQUENCE [LARGE SCALE GENOMIC DNA]</scope>
</reference>
<evidence type="ECO:0000313" key="2">
    <source>
        <dbReference type="EMBL" id="CBK43717.1"/>
    </source>
</evidence>
<evidence type="ECO:0000313" key="3">
    <source>
        <dbReference type="Proteomes" id="UP000001660"/>
    </source>
</evidence>
<feature type="compositionally biased region" description="Basic and acidic residues" evidence="1">
    <location>
        <begin position="42"/>
        <end position="53"/>
    </location>
</feature>
<sequence>MRSAIYKLVRTEVEPEICECPAESVRKQGESVSKALGAVKSRKAEHTHPERRPARSILLRAA</sequence>
<gene>
    <name evidence="2" type="ORF">NIDE4048</name>
</gene>
<keyword evidence="3" id="KW-1185">Reference proteome</keyword>
<protein>
    <submittedName>
        <fullName evidence="2">Uncharacterized protein</fullName>
    </submittedName>
</protein>
<dbReference type="STRING" id="330214.NIDE4048"/>
<dbReference type="EMBL" id="FP929003">
    <property type="protein sequence ID" value="CBK43717.1"/>
    <property type="molecule type" value="Genomic_DNA"/>
</dbReference>
<evidence type="ECO:0000256" key="1">
    <source>
        <dbReference type="SAM" id="MobiDB-lite"/>
    </source>
</evidence>
<name>D8P885_9BACT</name>
<dbReference type="KEGG" id="nde:NIDE4048"/>